<evidence type="ECO:0000259" key="2">
    <source>
        <dbReference type="SMART" id="SM00387"/>
    </source>
</evidence>
<protein>
    <submittedName>
        <fullName evidence="3">Sensor histidine kinase</fullName>
        <ecNumber evidence="3">2.7.13.3</ecNumber>
    </submittedName>
</protein>
<dbReference type="EC" id="2.7.13.3" evidence="3"/>
<sequence>MKGKPTLWTDIKTYKFNSIFIKTFIVVFFLLMVPLVCLHYLVFIYNDSSMREEISRASLNELTRIRDNVDLIMAEAESLSIRLGNDPDIEVFLKEDLFDYPLDYSTISRIRRIQHILGISILTNPYVETIQLYSGSGKNDYLLSETSGGTLDKFDHQWWYDEFSTRRDGRNFWIRTLPKPVRDTFEHYLVLFRKLPVTGSKQEGGLIMNIGSEQLAPLLKEITPEQEIYIVDREGRIVFTQDQLLINQQLKSQHPQLPMPFLGSTYSSILSFEKMDHVVTAVPSSRGEWTFFSIVPLKHYESRQSQLRSFIVLLIAIGVVSSLLIAFLVSVKTYQPIRGILSLLKNSQPPMRDFKGAGAVNEIKYIAATIQDSSEQKKEMEEELRRRYEMMSKAQAIALQAQINPHMLYNTLEAVNWKVMRLTKGKNEASVMIHTLSRLLRLSLSRGENIIPLRTEMEHARLYVEVQQLHYKDQLEVAWKINGSILDYLTVKLTLQPIIENAIYHGIKPSDRPGMITIIGYEETNAVVLKIKDNGVGISQALADRINLGFQSNEIKEDEHIGLSNVNQRIRLIFGEPYGLRIFGKEGEGTLVEMRIPKQT</sequence>
<feature type="transmembrane region" description="Helical" evidence="1">
    <location>
        <begin position="20"/>
        <end position="45"/>
    </location>
</feature>
<keyword evidence="1" id="KW-1133">Transmembrane helix</keyword>
<evidence type="ECO:0000313" key="3">
    <source>
        <dbReference type="EMBL" id="WNQ14101.1"/>
    </source>
</evidence>
<feature type="domain" description="Histidine kinase/HSP90-like ATPase" evidence="2">
    <location>
        <begin position="490"/>
        <end position="600"/>
    </location>
</feature>
<dbReference type="InterPro" id="IPR003594">
    <property type="entry name" value="HATPase_dom"/>
</dbReference>
<dbReference type="PANTHER" id="PTHR34220:SF7">
    <property type="entry name" value="SENSOR HISTIDINE KINASE YPDA"/>
    <property type="match status" value="1"/>
</dbReference>
<name>A0AA96LL53_9BACL</name>
<dbReference type="InterPro" id="IPR036890">
    <property type="entry name" value="HATPase_C_sf"/>
</dbReference>
<dbReference type="Pfam" id="PF02518">
    <property type="entry name" value="HATPase_c"/>
    <property type="match status" value="1"/>
</dbReference>
<dbReference type="InterPro" id="IPR010559">
    <property type="entry name" value="Sig_transdc_His_kin_internal"/>
</dbReference>
<keyword evidence="4" id="KW-1185">Reference proteome</keyword>
<reference evidence="3 4" key="1">
    <citation type="submission" date="2022-02" db="EMBL/GenBank/DDBJ databases">
        <title>Paenibacillus sp. MBLB1776 Whole Genome Shotgun Sequencing.</title>
        <authorList>
            <person name="Hwang C.Y."/>
            <person name="Cho E.-S."/>
            <person name="Seo M.-J."/>
        </authorList>
    </citation>
    <scope>NUCLEOTIDE SEQUENCE [LARGE SCALE GENOMIC DNA]</scope>
    <source>
        <strain evidence="3 4">MBLB1776</strain>
    </source>
</reference>
<evidence type="ECO:0000313" key="4">
    <source>
        <dbReference type="Proteomes" id="UP001305702"/>
    </source>
</evidence>
<evidence type="ECO:0000256" key="1">
    <source>
        <dbReference type="SAM" id="Phobius"/>
    </source>
</evidence>
<gene>
    <name evidence="3" type="ORF">MJA45_14105</name>
</gene>
<keyword evidence="1" id="KW-0812">Transmembrane</keyword>
<keyword evidence="1" id="KW-0472">Membrane</keyword>
<dbReference type="PANTHER" id="PTHR34220">
    <property type="entry name" value="SENSOR HISTIDINE KINASE YPDA"/>
    <property type="match status" value="1"/>
</dbReference>
<dbReference type="RefSeq" id="WP_315607884.1">
    <property type="nucleotide sequence ID" value="NZ_CP130318.1"/>
</dbReference>
<dbReference type="Proteomes" id="UP001305702">
    <property type="component" value="Chromosome"/>
</dbReference>
<dbReference type="GO" id="GO:0000155">
    <property type="term" value="F:phosphorelay sensor kinase activity"/>
    <property type="evidence" value="ECO:0007669"/>
    <property type="project" value="InterPro"/>
</dbReference>
<keyword evidence="3" id="KW-0418">Kinase</keyword>
<proteinExistence type="predicted"/>
<dbReference type="EMBL" id="CP130318">
    <property type="protein sequence ID" value="WNQ14101.1"/>
    <property type="molecule type" value="Genomic_DNA"/>
</dbReference>
<dbReference type="GO" id="GO:0016020">
    <property type="term" value="C:membrane"/>
    <property type="evidence" value="ECO:0007669"/>
    <property type="project" value="InterPro"/>
</dbReference>
<dbReference type="Pfam" id="PF06580">
    <property type="entry name" value="His_kinase"/>
    <property type="match status" value="1"/>
</dbReference>
<accession>A0AA96LL53</accession>
<dbReference type="AlphaFoldDB" id="A0AA96LL53"/>
<keyword evidence="3" id="KW-0808">Transferase</keyword>
<dbReference type="SUPFAM" id="SSF55874">
    <property type="entry name" value="ATPase domain of HSP90 chaperone/DNA topoisomerase II/histidine kinase"/>
    <property type="match status" value="1"/>
</dbReference>
<dbReference type="Gene3D" id="3.30.565.10">
    <property type="entry name" value="Histidine kinase-like ATPase, C-terminal domain"/>
    <property type="match status" value="1"/>
</dbReference>
<dbReference type="InterPro" id="IPR050640">
    <property type="entry name" value="Bact_2-comp_sensor_kinase"/>
</dbReference>
<dbReference type="SMART" id="SM00387">
    <property type="entry name" value="HATPase_c"/>
    <property type="match status" value="1"/>
</dbReference>
<dbReference type="KEGG" id="paun:MJA45_14105"/>
<organism evidence="3 4">
    <name type="scientific">Paenibacillus aurantius</name>
    <dbReference type="NCBI Taxonomy" id="2918900"/>
    <lineage>
        <taxon>Bacteria</taxon>
        <taxon>Bacillati</taxon>
        <taxon>Bacillota</taxon>
        <taxon>Bacilli</taxon>
        <taxon>Bacillales</taxon>
        <taxon>Paenibacillaceae</taxon>
        <taxon>Paenibacillus</taxon>
    </lineage>
</organism>
<feature type="transmembrane region" description="Helical" evidence="1">
    <location>
        <begin position="310"/>
        <end position="331"/>
    </location>
</feature>